<proteinExistence type="predicted"/>
<gene>
    <name evidence="2" type="ORF">GWK41_01275</name>
</gene>
<dbReference type="PANTHER" id="PTHR35580">
    <property type="entry name" value="CELL SURFACE GLYCOPROTEIN (S-LAYER PROTEIN)-LIKE PROTEIN"/>
    <property type="match status" value="1"/>
</dbReference>
<dbReference type="Pfam" id="PF06739">
    <property type="entry name" value="SBBP"/>
    <property type="match status" value="3"/>
</dbReference>
<sequence>MKKLFLIPLILIFSSLIIYLELFNSGKVKENTLTGKGLQKKLVSLSVPFIQNQGQIDSNVKFYAKTFSGTVFLTKDGEIVYSLPKKEGKEKFSLLVFKEIFPKIKKVQLKGEDESKTRVSYFKGNDEKNWKTNLKTFNWVKVGQIAKGVELKVKAYGKKVEKFFYVKPEGNPESIKVKLEGISGLEINKAGELVVNTQIGKVKFTYPVAYQYTEKGKKKFVNVEYAVLDRNTYSFRVKGSYDKNKTLIIDPVLASTFLGGTQEDRAYSMAIDSGGNIIVAGNSYSTDYPVVSGAYQTSPQGFPEIVVSKISGDLTTLLASTYIGGSGGQTAYSVAVDSSDNIIIVGYTSSNDYPTTPTTYSTLLNGSTDIVITKFKSDLTSLVASTYFGGSSGERALSVTLDSSDNIILTGYTYSSNFPTSPPAYNRNFAGGITDIFVTKFKPDLSTFLASTYIGGTGTYEEGKSVAVDSFGNIIIVGYTDANDYPTTPPVYSTSNSGHEDIVITKFDSNLSSLVASTYFGGLLEERAFSVTLDSSDNIIITGYTRSSNFPTSPPAYNRNLTGSSDIFVTKFKPDLSTFLASTYIGGNSYEEAYSVVLDSSGNIFITGKSNSDNYPTTSGAYSPTKNSQYDIVLTKLNSDLSDILASTFIGGSGNEEGHALVVDGSDNIYVAGFSDSTDYITTDGVYDSTSNSIDIVISKLSNDLSNGIPYVNSFSVNPSYGDIPLSVTFSWNVSDVDDKNLTCYIDVDSDGVNDYTINDCKNNTTQTHTYGLVGIYNAKFTVSDSKGSSSVSISLRTDLPLNNSPVINSFTPTPSSGNEPLTVTFNWNVSDVDGDTLICKLDIDNDGNDDYTINDCGNNTSQQHTYNNSGYYTATLIVYDGNGGAANRTISVYVKGSSKTESDGGNGCNTLTPMNTLFTLIVPLMLLLRRFVRND</sequence>
<dbReference type="InterPro" id="IPR000601">
    <property type="entry name" value="PKD_dom"/>
</dbReference>
<dbReference type="Pfam" id="PF25778">
    <property type="entry name" value="DUF7948"/>
    <property type="match status" value="1"/>
</dbReference>
<evidence type="ECO:0000313" key="3">
    <source>
        <dbReference type="Proteomes" id="UP000772812"/>
    </source>
</evidence>
<dbReference type="PANTHER" id="PTHR35580:SF1">
    <property type="entry name" value="PHYTASE-LIKE DOMAIN-CONTAINING PROTEIN"/>
    <property type="match status" value="1"/>
</dbReference>
<dbReference type="InterPro" id="IPR057708">
    <property type="entry name" value="DUF7948"/>
</dbReference>
<dbReference type="RefSeq" id="WP_200673103.1">
    <property type="nucleotide sequence ID" value="NZ_JAACYA010000001.1"/>
</dbReference>
<organism evidence="2 3">
    <name type="scientific">Persephonella atlantica</name>
    <dbReference type="NCBI Taxonomy" id="2699429"/>
    <lineage>
        <taxon>Bacteria</taxon>
        <taxon>Pseudomonadati</taxon>
        <taxon>Aquificota</taxon>
        <taxon>Aquificia</taxon>
        <taxon>Aquificales</taxon>
        <taxon>Hydrogenothermaceae</taxon>
        <taxon>Persephonella</taxon>
    </lineage>
</organism>
<dbReference type="PROSITE" id="PS50093">
    <property type="entry name" value="PKD"/>
    <property type="match status" value="2"/>
</dbReference>
<evidence type="ECO:0000313" key="2">
    <source>
        <dbReference type="EMBL" id="MBK3331694.1"/>
    </source>
</evidence>
<protein>
    <recommendedName>
        <fullName evidence="1">PKD domain-containing protein</fullName>
    </recommendedName>
</protein>
<keyword evidence="3" id="KW-1185">Reference proteome</keyword>
<dbReference type="InterPro" id="IPR022409">
    <property type="entry name" value="PKD/Chitinase_dom"/>
</dbReference>
<dbReference type="InterPro" id="IPR035986">
    <property type="entry name" value="PKD_dom_sf"/>
</dbReference>
<feature type="domain" description="PKD" evidence="1">
    <location>
        <begin position="816"/>
        <end position="895"/>
    </location>
</feature>
<dbReference type="Gene3D" id="2.60.40.10">
    <property type="entry name" value="Immunoglobulins"/>
    <property type="match status" value="2"/>
</dbReference>
<evidence type="ECO:0000259" key="1">
    <source>
        <dbReference type="PROSITE" id="PS50093"/>
    </source>
</evidence>
<dbReference type="SUPFAM" id="SSF49299">
    <property type="entry name" value="PKD domain"/>
    <property type="match status" value="2"/>
</dbReference>
<dbReference type="SMART" id="SM00089">
    <property type="entry name" value="PKD"/>
    <property type="match status" value="2"/>
</dbReference>
<dbReference type="EMBL" id="JAACYA010000001">
    <property type="protein sequence ID" value="MBK3331694.1"/>
    <property type="molecule type" value="Genomic_DNA"/>
</dbReference>
<accession>A0ABS1GFJ5</accession>
<reference evidence="2 3" key="1">
    <citation type="journal article" date="2021" name="Syst. Appl. Microbiol.">
        <title>Persephonella atlantica sp. nov.: How to adapt to physico-chemical gradients in high temperature hydrothermal habitats.</title>
        <authorList>
            <person name="Francois D.X."/>
            <person name="Godfroy A."/>
            <person name="Mathien C."/>
            <person name="Aube J."/>
            <person name="Cathalot C."/>
            <person name="Lesongeur F."/>
            <person name="L'Haridon S."/>
            <person name="Philippon X."/>
            <person name="Roussel E.G."/>
        </authorList>
    </citation>
    <scope>NUCLEOTIDE SEQUENCE [LARGE SCALE GENOMIC DNA]</scope>
    <source>
        <strain evidence="2 3">MO1340</strain>
    </source>
</reference>
<comment type="caution">
    <text evidence="2">The sequence shown here is derived from an EMBL/GenBank/DDBJ whole genome shotgun (WGS) entry which is preliminary data.</text>
</comment>
<feature type="domain" description="PKD" evidence="1">
    <location>
        <begin position="725"/>
        <end position="805"/>
    </location>
</feature>
<dbReference type="Proteomes" id="UP000772812">
    <property type="component" value="Unassembled WGS sequence"/>
</dbReference>
<dbReference type="InterPro" id="IPR010620">
    <property type="entry name" value="SBBP_repeat"/>
</dbReference>
<dbReference type="InterPro" id="IPR013783">
    <property type="entry name" value="Ig-like_fold"/>
</dbReference>
<dbReference type="InterPro" id="IPR052918">
    <property type="entry name" value="Motility_Chemotaxis_Reg"/>
</dbReference>
<name>A0ABS1GFJ5_9AQUI</name>
<dbReference type="CDD" id="cd00146">
    <property type="entry name" value="PKD"/>
    <property type="match status" value="1"/>
</dbReference>